<feature type="compositionally biased region" description="Polar residues" evidence="24">
    <location>
        <begin position="22"/>
        <end position="42"/>
    </location>
</feature>
<evidence type="ECO:0000256" key="8">
    <source>
        <dbReference type="ARBA" id="ARBA00022527"/>
    </source>
</evidence>
<evidence type="ECO:0000256" key="14">
    <source>
        <dbReference type="ARBA" id="ARBA00022777"/>
    </source>
</evidence>
<dbReference type="PROSITE" id="PS00108">
    <property type="entry name" value="PROTEIN_KINASE_ST"/>
    <property type="match status" value="1"/>
</dbReference>
<evidence type="ECO:0000256" key="3">
    <source>
        <dbReference type="ARBA" id="ARBA00004245"/>
    </source>
</evidence>
<dbReference type="SMART" id="SM00233">
    <property type="entry name" value="PH"/>
    <property type="match status" value="1"/>
</dbReference>
<dbReference type="GO" id="GO:0016301">
    <property type="term" value="F:kinase activity"/>
    <property type="evidence" value="ECO:0007669"/>
    <property type="project" value="UniProtKB-KW"/>
</dbReference>
<keyword evidence="31" id="KW-1185">Reference proteome</keyword>
<keyword evidence="10" id="KW-0808">Transferase</keyword>
<dbReference type="InterPro" id="IPR020684">
    <property type="entry name" value="ROCK1/ROCK2"/>
</dbReference>
<evidence type="ECO:0000259" key="26">
    <source>
        <dbReference type="PROSITE" id="PS50011"/>
    </source>
</evidence>
<comment type="similarity">
    <text evidence="4">Belongs to the protein kinase superfamily. AGC Ser/Thr protein kinase family.</text>
</comment>
<evidence type="ECO:0000256" key="21">
    <source>
        <dbReference type="PROSITE-ProRule" id="PRU01206"/>
    </source>
</evidence>
<dbReference type="PANTHER" id="PTHR22988:SF28">
    <property type="entry name" value="RHO-ASSOCIATED PROTEIN KINASE 2"/>
    <property type="match status" value="1"/>
</dbReference>
<evidence type="ECO:0000256" key="2">
    <source>
        <dbReference type="ARBA" id="ARBA00004236"/>
    </source>
</evidence>
<dbReference type="InterPro" id="IPR011009">
    <property type="entry name" value="Kinase-like_dom_sf"/>
</dbReference>
<dbReference type="InterPro" id="IPR001849">
    <property type="entry name" value="PH_domain"/>
</dbReference>
<dbReference type="CDD" id="cd20875">
    <property type="entry name" value="C1_ROCK2"/>
    <property type="match status" value="2"/>
</dbReference>
<dbReference type="Pfam" id="PF08912">
    <property type="entry name" value="Rho_Binding"/>
    <property type="match status" value="1"/>
</dbReference>
<dbReference type="Proteomes" id="UP000830375">
    <property type="component" value="Unassembled WGS sequence"/>
</dbReference>
<feature type="coiled-coil region" evidence="23">
    <location>
        <begin position="400"/>
        <end position="915"/>
    </location>
</feature>
<dbReference type="CDD" id="cd22250">
    <property type="entry name" value="ROCK_SBD"/>
    <property type="match status" value="1"/>
</dbReference>
<dbReference type="PROSITE" id="PS51285">
    <property type="entry name" value="AGC_KINASE_CTER"/>
    <property type="match status" value="1"/>
</dbReference>
<keyword evidence="16 22" id="KW-0067">ATP-binding</keyword>
<feature type="region of interest" description="Disordered" evidence="24">
    <location>
        <begin position="937"/>
        <end position="963"/>
    </location>
</feature>
<evidence type="ECO:0000256" key="15">
    <source>
        <dbReference type="ARBA" id="ARBA00022833"/>
    </source>
</evidence>
<dbReference type="InterPro" id="IPR050839">
    <property type="entry name" value="Rho-assoc_Ser/Thr_Kinase"/>
</dbReference>
<dbReference type="EC" id="2.7.11.1" evidence="5"/>
<keyword evidence="9" id="KW-0597">Phosphoprotein</keyword>
<evidence type="ECO:0000256" key="18">
    <source>
        <dbReference type="ARBA" id="ARBA00023054"/>
    </source>
</evidence>
<dbReference type="Gene3D" id="3.30.60.20">
    <property type="match status" value="2"/>
</dbReference>
<dbReference type="Gene3D" id="3.30.200.20">
    <property type="entry name" value="Phosphorylase Kinase, domain 1"/>
    <property type="match status" value="1"/>
</dbReference>
<dbReference type="Pfam" id="PF25346">
    <property type="entry name" value="PH_MRCK"/>
    <property type="match status" value="1"/>
</dbReference>
<evidence type="ECO:0000256" key="11">
    <source>
        <dbReference type="ARBA" id="ARBA00022723"/>
    </source>
</evidence>
<evidence type="ECO:0000259" key="29">
    <source>
        <dbReference type="PROSITE" id="PS51859"/>
    </source>
</evidence>
<evidence type="ECO:0000256" key="5">
    <source>
        <dbReference type="ARBA" id="ARBA00012513"/>
    </source>
</evidence>
<evidence type="ECO:0000256" key="6">
    <source>
        <dbReference type="ARBA" id="ARBA00022475"/>
    </source>
</evidence>
<keyword evidence="12 22" id="KW-0547">Nucleotide-binding</keyword>
<evidence type="ECO:0000259" key="27">
    <source>
        <dbReference type="PROSITE" id="PS50081"/>
    </source>
</evidence>
<evidence type="ECO:0000256" key="20">
    <source>
        <dbReference type="ARBA" id="ARBA00023212"/>
    </source>
</evidence>
<dbReference type="InterPro" id="IPR017441">
    <property type="entry name" value="Protein_kinase_ATP_BS"/>
</dbReference>
<keyword evidence="13" id="KW-0863">Zinc-finger</keyword>
<keyword evidence="18 21" id="KW-0175">Coiled coil</keyword>
<evidence type="ECO:0000256" key="12">
    <source>
        <dbReference type="ARBA" id="ARBA00022741"/>
    </source>
</evidence>
<dbReference type="PROSITE" id="PS50003">
    <property type="entry name" value="PH_DOMAIN"/>
    <property type="match status" value="1"/>
</dbReference>
<dbReference type="SMART" id="SM00220">
    <property type="entry name" value="S_TKc"/>
    <property type="match status" value="1"/>
</dbReference>
<evidence type="ECO:0000256" key="19">
    <source>
        <dbReference type="ARBA" id="ARBA00023136"/>
    </source>
</evidence>
<dbReference type="InterPro" id="IPR000719">
    <property type="entry name" value="Prot_kinase_dom"/>
</dbReference>
<dbReference type="Pfam" id="PF00069">
    <property type="entry name" value="Pkinase"/>
    <property type="match status" value="1"/>
</dbReference>
<feature type="region of interest" description="Disordered" evidence="24">
    <location>
        <begin position="22"/>
        <end position="45"/>
    </location>
</feature>
<comment type="caution">
    <text evidence="30">The sequence shown here is derived from an EMBL/GenBank/DDBJ whole genome shotgun (WGS) entry which is preliminary data.</text>
</comment>
<evidence type="ECO:0000259" key="25">
    <source>
        <dbReference type="PROSITE" id="PS50003"/>
    </source>
</evidence>
<organism evidence="30 31">
    <name type="scientific">Labeo rohita</name>
    <name type="common">Indian major carp</name>
    <name type="synonym">Cyprinus rohita</name>
    <dbReference type="NCBI Taxonomy" id="84645"/>
    <lineage>
        <taxon>Eukaryota</taxon>
        <taxon>Metazoa</taxon>
        <taxon>Chordata</taxon>
        <taxon>Craniata</taxon>
        <taxon>Vertebrata</taxon>
        <taxon>Euteleostomi</taxon>
        <taxon>Actinopterygii</taxon>
        <taxon>Neopterygii</taxon>
        <taxon>Teleostei</taxon>
        <taxon>Ostariophysi</taxon>
        <taxon>Cypriniformes</taxon>
        <taxon>Cyprinidae</taxon>
        <taxon>Labeoninae</taxon>
        <taxon>Labeonini</taxon>
        <taxon>Labeo</taxon>
    </lineage>
</organism>
<proteinExistence type="inferred from homology"/>
<feature type="domain" description="Phorbol-ester/DAG-type" evidence="27">
    <location>
        <begin position="1155"/>
        <end position="1210"/>
    </location>
</feature>
<dbReference type="InterPro" id="IPR046349">
    <property type="entry name" value="C1-like_sf"/>
</dbReference>
<dbReference type="PROSITE" id="PS51859">
    <property type="entry name" value="RHO_BD"/>
    <property type="match status" value="1"/>
</dbReference>
<dbReference type="PROSITE" id="PS50011">
    <property type="entry name" value="PROTEIN_KINASE_DOM"/>
    <property type="match status" value="1"/>
</dbReference>
<dbReference type="InterPro" id="IPR057529">
    <property type="entry name" value="MRCK/ROCK_PH"/>
</dbReference>
<dbReference type="InterPro" id="IPR011993">
    <property type="entry name" value="PH-like_dom_sf"/>
</dbReference>
<accession>A0ABQ8M5V4</accession>
<evidence type="ECO:0000256" key="16">
    <source>
        <dbReference type="ARBA" id="ARBA00022840"/>
    </source>
</evidence>
<feature type="domain" description="PH" evidence="25">
    <location>
        <begin position="1046"/>
        <end position="1244"/>
    </location>
</feature>
<keyword evidence="7" id="KW-0963">Cytoplasm</keyword>
<keyword evidence="6" id="KW-1003">Cell membrane</keyword>
<dbReference type="Gene3D" id="1.10.510.10">
    <property type="entry name" value="Transferase(Phosphotransferase) domain 1"/>
    <property type="match status" value="1"/>
</dbReference>
<feature type="domain" description="Phorbol-ester/DAG-type" evidence="27">
    <location>
        <begin position="1305"/>
        <end position="1360"/>
    </location>
</feature>
<evidence type="ECO:0000256" key="23">
    <source>
        <dbReference type="SAM" id="Coils"/>
    </source>
</evidence>
<feature type="binding site" evidence="22">
    <location>
        <position position="120"/>
    </location>
    <ligand>
        <name>ATP</name>
        <dbReference type="ChEBI" id="CHEBI:30616"/>
    </ligand>
</feature>
<dbReference type="InterPro" id="IPR008271">
    <property type="entry name" value="Ser/Thr_kinase_AS"/>
</dbReference>
<dbReference type="PIRSF" id="PIRSF037568">
    <property type="entry name" value="Rho_kinase"/>
    <property type="match status" value="1"/>
</dbReference>
<dbReference type="SMART" id="SM00109">
    <property type="entry name" value="C1"/>
    <property type="match status" value="2"/>
</dbReference>
<dbReference type="SUPFAM" id="SSF50729">
    <property type="entry name" value="PH domain-like"/>
    <property type="match status" value="1"/>
</dbReference>
<dbReference type="PROSITE" id="PS50081">
    <property type="entry name" value="ZF_DAG_PE_2"/>
    <property type="match status" value="2"/>
</dbReference>
<evidence type="ECO:0000256" key="10">
    <source>
        <dbReference type="ARBA" id="ARBA00022679"/>
    </source>
</evidence>
<dbReference type="PANTHER" id="PTHR22988">
    <property type="entry name" value="MYOTONIC DYSTROPHY S/T KINASE-RELATED"/>
    <property type="match status" value="1"/>
</dbReference>
<evidence type="ECO:0000259" key="28">
    <source>
        <dbReference type="PROSITE" id="PS51285"/>
    </source>
</evidence>
<dbReference type="SUPFAM" id="SSF103652">
    <property type="entry name" value="G protein-binding domain"/>
    <property type="match status" value="1"/>
</dbReference>
<feature type="domain" description="Protein kinase" evidence="26">
    <location>
        <begin position="91"/>
        <end position="353"/>
    </location>
</feature>
<dbReference type="SUPFAM" id="SSF56112">
    <property type="entry name" value="Protein kinase-like (PK-like)"/>
    <property type="match status" value="1"/>
</dbReference>
<sequence>MPGMSVTTDLVLLQSALQAQQCHNHQPSPQSTSFPQDRTSSRCPKKDSMNALVLDLDFPALRKNKNIETFLNRYEKVMGHIRELQMKPEDFDRVKVIGRGAFGEVQLVRHKASQKVYAMKVLSKFEMIKRSDSAFFWEERDIMAFADSPWVVQLCCAFQDDRSLYMVMEYMPGGDLVNLTSTYDVPEKWAKFYTAEVVLALDAIHSMGFIHRDVKPDNMLLDRYGHLKLADFGTCMKMDGTGMVHCDTAVGTPDYISPEVLKSQGGDGYYGRECDWWSVGVFIYEMLVGDTPFYADSLVGTYSKIMDHKNSLNFPDDVEISQEAKNIICAFLTDREVRLGRNGVEEIKRHPFFKNDQWTFSTIRETAAPVVPELSSDIDTSNFDEIEEDKGEVETFPTPKAFLQKKLHSLEEQLNSEMQAKDELEQKYRSNCSRLEKITKELDEEINSRKGLETTLRQLEREKALLQHKSVESHRRAESEADRKRCLENELDEANALLRAESDAAARLRKTQTESSKQLQQLEAHVRELQDKCCMLENGKLTLERENISLQAALDSEKREHTQGSETISDLQARISGLEEEVKQVRQALSKAEMEKRQLQEKLTDMEKEKSNNQIDMTYKLKMLQQGLEQEEAAHKATKARLADKNKISESIEGAKSEAVKELEQKLQEERSSKQRVENRVKNLSLKIEQEVQKRTLTQNDLKVQNQQLSSLRTSEKQLKQEINHLLEIKRTFEKQNMELRKERQDSDGQMKELQDQLEAEQYFSTLYKTQVRELKEECEEKNKLYKDMQQSLQELQEERDSLAAQLEITLTKADSEQLARSIAEEQYSDLEKEKIMKELEIKEMMARHRQELAEKDTTITSLEEANRTLTNDVANLANEKEELNNKLKETQDYLQNVKNEEQSITQVKLALEKQLQSERTLKTQAVNKLAEIMNRKEVRGGGSRRGNDTDVRRKEKENRKLQLELRSEKEKLNSTIIKYQREINDMQAQLADESQVRIELQMALDSKDSDIEQLRSLLNSLNVQSLDSASMSSGPDMDTDESLAETRLEGWLSLPVRNNTKRFGWERKYVVVSSKKILFYNSEQDKEHSNPYMVLDIDKLFHVRSVTQTDVYRADAKEIPRIFQILYANEGESKKEQELEPLPGDKSSYICHKGHEFIPTLYHFPTNCEACTKPLWNMFKPPPALECRRCHIKCHKDHMDKKEEVIAPCRVNYDVSTAKNLLLLATSQEDQQKWVSRLMKKIPKKPPAPEAPHRSSPRVPSKVQSSQSMRRPSRQIPTGKARSVHNVKEPSACAEKSGFIYHKGHEFIPLFYHFPANCEACTKPLWNMFKPPLALECQRCQIKCHKEHMDKKEESLRPCAPDQFNPQFNTGCSFTLVNYLQTLTVVRLVRAWLNAVSSTCRPLDSELQDWHWALDDVDDVDYDHTFNF</sequence>
<protein>
    <recommendedName>
        <fullName evidence="5">non-specific serine/threonine protein kinase</fullName>
        <ecNumber evidence="5">2.7.11.1</ecNumber>
    </recommendedName>
</protein>
<evidence type="ECO:0000256" key="13">
    <source>
        <dbReference type="ARBA" id="ARBA00022771"/>
    </source>
</evidence>
<keyword evidence="11" id="KW-0479">Metal-binding</keyword>
<comment type="subcellular location">
    <subcellularLocation>
        <location evidence="2">Cell membrane</location>
    </subcellularLocation>
    <subcellularLocation>
        <location evidence="3">Cytoplasm</location>
        <location evidence="3">Cytoskeleton</location>
    </subcellularLocation>
</comment>
<dbReference type="Gene3D" id="1.20.5.730">
    <property type="entry name" value="Single helix bin"/>
    <property type="match status" value="1"/>
</dbReference>
<evidence type="ECO:0000256" key="1">
    <source>
        <dbReference type="ARBA" id="ARBA00001946"/>
    </source>
</evidence>
<evidence type="ECO:0000256" key="9">
    <source>
        <dbReference type="ARBA" id="ARBA00022553"/>
    </source>
</evidence>
<name>A0ABQ8M5V4_LABRO</name>
<keyword evidence="15" id="KW-0862">Zinc</keyword>
<evidence type="ECO:0000313" key="31">
    <source>
        <dbReference type="Proteomes" id="UP000830375"/>
    </source>
</evidence>
<dbReference type="InterPro" id="IPR002219">
    <property type="entry name" value="PKC_DAG/PE"/>
</dbReference>
<dbReference type="InterPro" id="IPR000961">
    <property type="entry name" value="AGC-kinase_C"/>
</dbReference>
<evidence type="ECO:0000256" key="22">
    <source>
        <dbReference type="PROSITE-ProRule" id="PRU10141"/>
    </source>
</evidence>
<dbReference type="Gene3D" id="1.20.5.340">
    <property type="match status" value="1"/>
</dbReference>
<feature type="domain" description="AGC-kinase C-terminal" evidence="28">
    <location>
        <begin position="354"/>
        <end position="417"/>
    </location>
</feature>
<evidence type="ECO:0000256" key="4">
    <source>
        <dbReference type="ARBA" id="ARBA00009903"/>
    </source>
</evidence>
<reference evidence="30 31" key="1">
    <citation type="submission" date="2022-01" db="EMBL/GenBank/DDBJ databases">
        <title>A high-quality chromosome-level genome assembly of rohu carp, Labeo rohita.</title>
        <authorList>
            <person name="Arick M.A. II"/>
            <person name="Hsu C.-Y."/>
            <person name="Magbanua Z."/>
            <person name="Pechanova O."/>
            <person name="Grover C."/>
            <person name="Miller E."/>
            <person name="Thrash A."/>
            <person name="Ezzel L."/>
            <person name="Alam S."/>
            <person name="Benzie J."/>
            <person name="Hamilton M."/>
            <person name="Karsi A."/>
            <person name="Lawrence M.L."/>
            <person name="Peterson D.G."/>
        </authorList>
    </citation>
    <scope>NUCLEOTIDE SEQUENCE [LARGE SCALE GENOMIC DNA]</scope>
    <source>
        <strain evidence="31">BAU-BD-2019</strain>
        <tissue evidence="30">Blood</tissue>
    </source>
</reference>
<evidence type="ECO:0000256" key="7">
    <source>
        <dbReference type="ARBA" id="ARBA00022490"/>
    </source>
</evidence>
<dbReference type="InterPro" id="IPR015008">
    <property type="entry name" value="ROCK_Rho-bd_dom"/>
</dbReference>
<dbReference type="PROSITE" id="PS00107">
    <property type="entry name" value="PROTEIN_KINASE_ATP"/>
    <property type="match status" value="1"/>
</dbReference>
<dbReference type="SUPFAM" id="SSF57889">
    <property type="entry name" value="Cysteine-rich domain"/>
    <property type="match status" value="2"/>
</dbReference>
<keyword evidence="14 30" id="KW-0418">Kinase</keyword>
<evidence type="ECO:0000256" key="24">
    <source>
        <dbReference type="SAM" id="MobiDB-lite"/>
    </source>
</evidence>
<dbReference type="CDD" id="cd01242">
    <property type="entry name" value="PH_ROCK"/>
    <property type="match status" value="1"/>
</dbReference>
<keyword evidence="8" id="KW-0723">Serine/threonine-protein kinase</keyword>
<gene>
    <name evidence="30" type="ORF">H4Q32_009361</name>
</gene>
<evidence type="ECO:0000256" key="17">
    <source>
        <dbReference type="ARBA" id="ARBA00022842"/>
    </source>
</evidence>
<dbReference type="Gene3D" id="2.30.29.30">
    <property type="entry name" value="Pleckstrin-homology domain (PH domain)/Phosphotyrosine-binding domain (PTB)"/>
    <property type="match status" value="1"/>
</dbReference>
<keyword evidence="19" id="KW-0472">Membrane</keyword>
<comment type="cofactor">
    <cofactor evidence="1">
        <name>Mg(2+)</name>
        <dbReference type="ChEBI" id="CHEBI:18420"/>
    </cofactor>
</comment>
<feature type="region of interest" description="Disordered" evidence="24">
    <location>
        <begin position="1244"/>
        <end position="1290"/>
    </location>
</feature>
<keyword evidence="20" id="KW-0206">Cytoskeleton</keyword>
<feature type="domain" description="RhoBD" evidence="29">
    <location>
        <begin position="871"/>
        <end position="939"/>
    </location>
</feature>
<keyword evidence="17" id="KW-0460">Magnesium</keyword>
<evidence type="ECO:0000313" key="30">
    <source>
        <dbReference type="EMBL" id="KAI2657931.1"/>
    </source>
</evidence>
<dbReference type="EMBL" id="JACTAM010000013">
    <property type="protein sequence ID" value="KAI2657931.1"/>
    <property type="molecule type" value="Genomic_DNA"/>
</dbReference>